<protein>
    <recommendedName>
        <fullName evidence="8 10">Dynein axonemal assembly factor 1</fullName>
    </recommendedName>
</protein>
<dbReference type="GO" id="GO:0070840">
    <property type="term" value="F:dynein complex binding"/>
    <property type="evidence" value="ECO:0007669"/>
    <property type="project" value="UniProtKB-UniRule"/>
</dbReference>
<evidence type="ECO:0000256" key="2">
    <source>
        <dbReference type="ARBA" id="ARBA00006453"/>
    </source>
</evidence>
<dbReference type="Gene3D" id="3.80.10.10">
    <property type="entry name" value="Ribonuclease Inhibitor"/>
    <property type="match status" value="2"/>
</dbReference>
<dbReference type="GO" id="GO:0005930">
    <property type="term" value="C:axoneme"/>
    <property type="evidence" value="ECO:0007669"/>
    <property type="project" value="TreeGrafter"/>
</dbReference>
<dbReference type="Proteomes" id="UP000533896">
    <property type="component" value="Unassembled WGS sequence"/>
</dbReference>
<proteinExistence type="inferred from homology"/>
<feature type="non-terminal residue" evidence="13">
    <location>
        <position position="582"/>
    </location>
</feature>
<comment type="function">
    <text evidence="9 10">Cilium-specific protein required for the stability of the ciliary architecture. Plays a role in cytoplasmic preassembly of dynein arms. Involved in regulation of microtubule-based cilia and actin-based brush border microvilli.</text>
</comment>
<dbReference type="InterPro" id="IPR050576">
    <property type="entry name" value="Cilia_flagella_integrity"/>
</dbReference>
<dbReference type="PANTHER" id="PTHR45973">
    <property type="entry name" value="PROTEIN PHOSPHATASE 1 REGULATORY SUBUNIT SDS22-RELATED"/>
    <property type="match status" value="1"/>
</dbReference>
<name>A0A7K8JZ14_9AVES</name>
<keyword evidence="7 10" id="KW-0966">Cell projection</keyword>
<keyword evidence="5 10" id="KW-0677">Repeat</keyword>
<feature type="region of interest" description="Disordered" evidence="12">
    <location>
        <begin position="557"/>
        <end position="582"/>
    </location>
</feature>
<evidence type="ECO:0000256" key="4">
    <source>
        <dbReference type="ARBA" id="ARBA00022614"/>
    </source>
</evidence>
<dbReference type="SUPFAM" id="SSF52075">
    <property type="entry name" value="Outer arm dynein light chain 1"/>
    <property type="match status" value="1"/>
</dbReference>
<gene>
    <name evidence="13" type="primary">Dnaaf1</name>
    <name evidence="13" type="ORF">LOPRUF_R00529</name>
</gene>
<keyword evidence="6 10" id="KW-0969">Cilium</keyword>
<dbReference type="InterPro" id="IPR001611">
    <property type="entry name" value="Leu-rich_rpt"/>
</dbReference>
<feature type="non-terminal residue" evidence="13">
    <location>
        <position position="1"/>
    </location>
</feature>
<dbReference type="SMART" id="SM00365">
    <property type="entry name" value="LRR_SD22"/>
    <property type="match status" value="4"/>
</dbReference>
<evidence type="ECO:0000313" key="13">
    <source>
        <dbReference type="EMBL" id="NXE10009.1"/>
    </source>
</evidence>
<evidence type="ECO:0000313" key="14">
    <source>
        <dbReference type="Proteomes" id="UP000533896"/>
    </source>
</evidence>
<sequence length="582" mass="66522">QVELEGAEQESEEKSIENAINQRQSKDSLNEYGTGDTFQRVEKDVKTQEKAVSCMSRADQQNEQNSDGDHKRVTSSFSQRTEEKRGCVRMTKKILQDICKQQKLYLTPYLNDTLYLHYKGFDRLENLEEYTGLKCLWLQCNGLTKIENLEALTELRCLYLQLNLINKIENLEPLQKLDSLNISNNYIKTIENLSCLKVLQTLQIAHNKLQTVEDIQHLQECPSISVLDLSHNNLSDPNIITILETMPNLRVLNLMGNQVIKKIANYRKTLTVKLKQLMYLDDRPVFPKDRACAEAWAVGGLEAEKAEREKWETRDRKKIQDSINALAAIRRKAEEKKRQKYMEERDASAKCGNEDATVILEDLAREKAAAEKAMLPELDECAEIEQVKLETPEKLYLDELPDLEDIDVNDFPSEEEIFIQKQEYHPKIEIISEITNDSDSALEENNKSMSEDSSGKVPTAIFSNVSKIHKEHEKEHLRPLVESFFTEPANSERHLEIKDKQATPSKPLIQEVTPETKDNLLLSPVCDQPDDPHPWEGDGKIISFAFCLRALTGNSTDGEIQSLADDEGCPHEDDKDSESGLD</sequence>
<keyword evidence="3" id="KW-0597">Phosphoprotein</keyword>
<feature type="coiled-coil region" evidence="11">
    <location>
        <begin position="316"/>
        <end position="373"/>
    </location>
</feature>
<keyword evidence="4 10" id="KW-0433">Leucine-rich repeat</keyword>
<comment type="similarity">
    <text evidence="2 10">Belongs to the DNAAF1 family.</text>
</comment>
<evidence type="ECO:0000256" key="3">
    <source>
        <dbReference type="ARBA" id="ARBA00022553"/>
    </source>
</evidence>
<accession>A0A7K8JZ14</accession>
<dbReference type="OrthoDB" id="1904536at2759"/>
<dbReference type="InterPro" id="IPR032675">
    <property type="entry name" value="LRR_dom_sf"/>
</dbReference>
<dbReference type="EMBL" id="VWYV01000459">
    <property type="protein sequence ID" value="NXE10009.1"/>
    <property type="molecule type" value="Genomic_DNA"/>
</dbReference>
<comment type="subcellular location">
    <subcellularLocation>
        <location evidence="1 10">Cell projection</location>
        <location evidence="1 10">Cilium</location>
    </subcellularLocation>
</comment>
<evidence type="ECO:0000256" key="11">
    <source>
        <dbReference type="SAM" id="Coils"/>
    </source>
</evidence>
<dbReference type="GO" id="GO:0035082">
    <property type="term" value="P:axoneme assembly"/>
    <property type="evidence" value="ECO:0007669"/>
    <property type="project" value="TreeGrafter"/>
</dbReference>
<feature type="compositionally biased region" description="Basic and acidic residues" evidence="12">
    <location>
        <begin position="39"/>
        <end position="49"/>
    </location>
</feature>
<dbReference type="PROSITE" id="PS51450">
    <property type="entry name" value="LRR"/>
    <property type="match status" value="4"/>
</dbReference>
<dbReference type="PANTHER" id="PTHR45973:SF19">
    <property type="entry name" value="DYNEIN AXONEMAL ASSEMBLY FACTOR 1"/>
    <property type="match status" value="1"/>
</dbReference>
<dbReference type="Pfam" id="PF14580">
    <property type="entry name" value="LRR_9"/>
    <property type="match status" value="1"/>
</dbReference>
<feature type="region of interest" description="Disordered" evidence="12">
    <location>
        <begin position="1"/>
        <end position="80"/>
    </location>
</feature>
<feature type="compositionally biased region" description="Basic and acidic residues" evidence="12">
    <location>
        <begin position="568"/>
        <end position="582"/>
    </location>
</feature>
<dbReference type="AlphaFoldDB" id="A0A7K8JZ14"/>
<reference evidence="13 14" key="1">
    <citation type="submission" date="2019-09" db="EMBL/GenBank/DDBJ databases">
        <title>Bird 10,000 Genomes (B10K) Project - Family phase.</title>
        <authorList>
            <person name="Zhang G."/>
        </authorList>
    </citation>
    <scope>NUCLEOTIDE SEQUENCE [LARGE SCALE GENOMIC DNA]</scope>
    <source>
        <strain evidence="13">B10K-CU-031-23</strain>
    </source>
</reference>
<evidence type="ECO:0000256" key="6">
    <source>
        <dbReference type="ARBA" id="ARBA00023069"/>
    </source>
</evidence>
<evidence type="ECO:0000256" key="12">
    <source>
        <dbReference type="SAM" id="MobiDB-lite"/>
    </source>
</evidence>
<evidence type="ECO:0000256" key="9">
    <source>
        <dbReference type="ARBA" id="ARBA00046066"/>
    </source>
</evidence>
<keyword evidence="14" id="KW-1185">Reference proteome</keyword>
<evidence type="ECO:0000256" key="5">
    <source>
        <dbReference type="ARBA" id="ARBA00022737"/>
    </source>
</evidence>
<keyword evidence="11" id="KW-0175">Coiled coil</keyword>
<comment type="caution">
    <text evidence="13">The sequence shown here is derived from an EMBL/GenBank/DDBJ whole genome shotgun (WGS) entry which is preliminary data.</text>
</comment>
<evidence type="ECO:0000256" key="8">
    <source>
        <dbReference type="ARBA" id="ARBA00024429"/>
    </source>
</evidence>
<dbReference type="FunFam" id="3.80.10.10:FF:000331">
    <property type="entry name" value="Dynein assembly factor 1, axonemal homolog"/>
    <property type="match status" value="1"/>
</dbReference>
<organism evidence="13 14">
    <name type="scientific">Lophotis ruficrista</name>
    <dbReference type="NCBI Taxonomy" id="172689"/>
    <lineage>
        <taxon>Eukaryota</taxon>
        <taxon>Metazoa</taxon>
        <taxon>Chordata</taxon>
        <taxon>Craniata</taxon>
        <taxon>Vertebrata</taxon>
        <taxon>Euteleostomi</taxon>
        <taxon>Archelosauria</taxon>
        <taxon>Archosauria</taxon>
        <taxon>Dinosauria</taxon>
        <taxon>Saurischia</taxon>
        <taxon>Theropoda</taxon>
        <taxon>Coelurosauria</taxon>
        <taxon>Aves</taxon>
        <taxon>Neognathae</taxon>
        <taxon>Neoaves</taxon>
        <taxon>Otidimorphae</taxon>
        <taxon>Otidiformes</taxon>
        <taxon>Otididae</taxon>
        <taxon>Lophotis</taxon>
    </lineage>
</organism>
<evidence type="ECO:0000256" key="7">
    <source>
        <dbReference type="ARBA" id="ARBA00023273"/>
    </source>
</evidence>
<feature type="compositionally biased region" description="Acidic residues" evidence="12">
    <location>
        <begin position="1"/>
        <end position="11"/>
    </location>
</feature>
<dbReference type="FunFam" id="3.80.10.10:FF:000166">
    <property type="entry name" value="Dynein assembly factor 1, axonemal"/>
    <property type="match status" value="1"/>
</dbReference>
<evidence type="ECO:0000256" key="10">
    <source>
        <dbReference type="RuleBase" id="RU364076"/>
    </source>
</evidence>
<evidence type="ECO:0000256" key="1">
    <source>
        <dbReference type="ARBA" id="ARBA00004138"/>
    </source>
</evidence>